<sequence>MNRLFGTHSNTFKPNINDVILSTEQQIQNIEKKIDKYTAELVKLRQKMRNCSSVSLRVLKSQALTLLHQKKIYEQQKMNLQQQLLNMEQTALATDQIKNTAAVIAVMKSTSKTFQGQRFKLSEIEKIQDNMEDMLDEVDQVNCLLARSYDLNQVDETELEAEFEALEETELEIESGIPSYLEGIEELKENEEKTEKADAIELKEANYI</sequence>
<proteinExistence type="inferred from homology"/>
<evidence type="ECO:0000313" key="4">
    <source>
        <dbReference type="EMBL" id="KTW25982.1"/>
    </source>
</evidence>
<dbReference type="GO" id="GO:0032511">
    <property type="term" value="P:late endosome to vacuole transport via multivesicular body sorting pathway"/>
    <property type="evidence" value="ECO:0007669"/>
    <property type="project" value="TreeGrafter"/>
</dbReference>
<keyword evidence="5" id="KW-1185">Reference proteome</keyword>
<dbReference type="InterPro" id="IPR005024">
    <property type="entry name" value="Snf7_fam"/>
</dbReference>
<evidence type="ECO:0000256" key="2">
    <source>
        <dbReference type="ARBA" id="ARBA00023054"/>
    </source>
</evidence>
<dbReference type="EMBL" id="LFVZ01000015">
    <property type="protein sequence ID" value="KTW25982.1"/>
    <property type="molecule type" value="Genomic_DNA"/>
</dbReference>
<evidence type="ECO:0000256" key="1">
    <source>
        <dbReference type="ARBA" id="ARBA00006190"/>
    </source>
</evidence>
<keyword evidence="2 3" id="KW-0175">Coiled coil</keyword>
<dbReference type="Pfam" id="PF03357">
    <property type="entry name" value="Snf7"/>
    <property type="match status" value="1"/>
</dbReference>
<dbReference type="GO" id="GO:0006900">
    <property type="term" value="P:vesicle budding from membrane"/>
    <property type="evidence" value="ECO:0007669"/>
    <property type="project" value="TreeGrafter"/>
</dbReference>
<dbReference type="GeneID" id="28937969"/>
<reference evidence="5" key="1">
    <citation type="journal article" date="2016" name="Nat. Commun.">
        <title>Genome analysis of three Pneumocystis species reveals adaptation mechanisms to life exclusively in mammalian hosts.</title>
        <authorList>
            <person name="Ma L."/>
            <person name="Chen Z."/>
            <person name="Huang D.W."/>
            <person name="Kutty G."/>
            <person name="Ishihara M."/>
            <person name="Wang H."/>
            <person name="Abouelleil A."/>
            <person name="Bishop L."/>
            <person name="Davey E."/>
            <person name="Deng R."/>
            <person name="Deng X."/>
            <person name="Fan L."/>
            <person name="Fantoni G."/>
            <person name="Fitzgerald M."/>
            <person name="Gogineni E."/>
            <person name="Goldberg J.M."/>
            <person name="Handley G."/>
            <person name="Hu X."/>
            <person name="Huber C."/>
            <person name="Jiao X."/>
            <person name="Jones K."/>
            <person name="Levin J.Z."/>
            <person name="Liu Y."/>
            <person name="Macdonald P."/>
            <person name="Melnikov A."/>
            <person name="Raley C."/>
            <person name="Sassi M."/>
            <person name="Sherman B.T."/>
            <person name="Song X."/>
            <person name="Sykes S."/>
            <person name="Tran B."/>
            <person name="Walsh L."/>
            <person name="Xia Y."/>
            <person name="Yang J."/>
            <person name="Young S."/>
            <person name="Zeng Q."/>
            <person name="Zheng X."/>
            <person name="Stephens R."/>
            <person name="Nusbaum C."/>
            <person name="Birren B.W."/>
            <person name="Azadi P."/>
            <person name="Lempicki R.A."/>
            <person name="Cuomo C.A."/>
            <person name="Kovacs J.A."/>
        </authorList>
    </citation>
    <scope>NUCLEOTIDE SEQUENCE [LARGE SCALE GENOMIC DNA]</scope>
    <source>
        <strain evidence="5">B80</strain>
    </source>
</reference>
<dbReference type="AlphaFoldDB" id="A0A0W4ZCJ3"/>
<dbReference type="OrthoDB" id="3973241at2759"/>
<organism evidence="4 5">
    <name type="scientific">Pneumocystis carinii (strain B80)</name>
    <name type="common">Rat pneumocystis pneumonia agent</name>
    <name type="synonym">Pneumocystis carinii f. sp. carinii</name>
    <dbReference type="NCBI Taxonomy" id="1408658"/>
    <lineage>
        <taxon>Eukaryota</taxon>
        <taxon>Fungi</taxon>
        <taxon>Dikarya</taxon>
        <taxon>Ascomycota</taxon>
        <taxon>Taphrinomycotina</taxon>
        <taxon>Pneumocystomycetes</taxon>
        <taxon>Pneumocystaceae</taxon>
        <taxon>Pneumocystis</taxon>
    </lineage>
</organism>
<accession>A0A0W4ZCJ3</accession>
<feature type="coiled-coil region" evidence="3">
    <location>
        <begin position="20"/>
        <end position="90"/>
    </location>
</feature>
<gene>
    <name evidence="4" type="ORF">T552_03256</name>
</gene>
<evidence type="ECO:0000313" key="5">
    <source>
        <dbReference type="Proteomes" id="UP000054454"/>
    </source>
</evidence>
<protein>
    <recommendedName>
        <fullName evidence="6">SNF7 family protein</fullName>
    </recommendedName>
</protein>
<name>A0A0W4ZCJ3_PNEC8</name>
<dbReference type="RefSeq" id="XP_018224562.1">
    <property type="nucleotide sequence ID" value="XM_018371766.1"/>
</dbReference>
<evidence type="ECO:0000256" key="3">
    <source>
        <dbReference type="SAM" id="Coils"/>
    </source>
</evidence>
<comment type="similarity">
    <text evidence="1">Belongs to the SNF7 family.</text>
</comment>
<dbReference type="PANTHER" id="PTHR22761:SF12">
    <property type="entry name" value="CHARGED MULTIVESICULAR BODY PROTEIN 5"/>
    <property type="match status" value="1"/>
</dbReference>
<dbReference type="GO" id="GO:0005771">
    <property type="term" value="C:multivesicular body"/>
    <property type="evidence" value="ECO:0007669"/>
    <property type="project" value="TreeGrafter"/>
</dbReference>
<dbReference type="PANTHER" id="PTHR22761">
    <property type="entry name" value="CHARGED MULTIVESICULAR BODY PROTEIN"/>
    <property type="match status" value="1"/>
</dbReference>
<evidence type="ECO:0008006" key="6">
    <source>
        <dbReference type="Google" id="ProtNLM"/>
    </source>
</evidence>
<dbReference type="Gene3D" id="6.10.250.1710">
    <property type="match status" value="1"/>
</dbReference>
<comment type="caution">
    <text evidence="4">The sequence shown here is derived from an EMBL/GenBank/DDBJ whole genome shotgun (WGS) entry which is preliminary data.</text>
</comment>
<dbReference type="VEuPathDB" id="FungiDB:T552_03256"/>
<dbReference type="Proteomes" id="UP000054454">
    <property type="component" value="Unassembled WGS sequence"/>
</dbReference>